<reference evidence="3 4" key="1">
    <citation type="submission" date="2018-05" db="EMBL/GenBank/DDBJ databases">
        <title>Genomic Encyclopedia of Type Strains, Phase IV (KMG-IV): sequencing the most valuable type-strain genomes for metagenomic binning, comparative biology and taxonomic classification.</title>
        <authorList>
            <person name="Goeker M."/>
        </authorList>
    </citation>
    <scope>NUCLEOTIDE SEQUENCE [LARGE SCALE GENOMIC DNA]</scope>
    <source>
        <strain evidence="3 4">DSM 6462</strain>
    </source>
</reference>
<evidence type="ECO:0000259" key="2">
    <source>
        <dbReference type="Pfam" id="PF12804"/>
    </source>
</evidence>
<dbReference type="Pfam" id="PF12804">
    <property type="entry name" value="NTP_transf_3"/>
    <property type="match status" value="1"/>
</dbReference>
<dbReference type="OrthoDB" id="9779263at2"/>
<keyword evidence="3" id="KW-0808">Transferase</keyword>
<keyword evidence="3" id="KW-0548">Nucleotidyltransferase</keyword>
<dbReference type="PANTHER" id="PTHR43777">
    <property type="entry name" value="MOLYBDENUM COFACTOR CYTIDYLYLTRANSFERASE"/>
    <property type="match status" value="1"/>
</dbReference>
<name>A0A2V3TW12_9HYPH</name>
<dbReference type="AlphaFoldDB" id="A0A2V3TW12"/>
<keyword evidence="4" id="KW-1185">Reference proteome</keyword>
<gene>
    <name evidence="3" type="ORF">C7450_114106</name>
</gene>
<keyword evidence="1" id="KW-0460">Magnesium</keyword>
<protein>
    <submittedName>
        <fullName evidence="3">Molybdenum cofactor cytidylyltransferase</fullName>
    </submittedName>
</protein>
<dbReference type="SUPFAM" id="SSF53448">
    <property type="entry name" value="Nucleotide-diphospho-sugar transferases"/>
    <property type="match status" value="1"/>
</dbReference>
<feature type="domain" description="MobA-like NTP transferase" evidence="2">
    <location>
        <begin position="6"/>
        <end position="171"/>
    </location>
</feature>
<dbReference type="CDD" id="cd04182">
    <property type="entry name" value="GT_2_like_f"/>
    <property type="match status" value="1"/>
</dbReference>
<organism evidence="3 4">
    <name type="scientific">Chelatococcus asaccharovorans</name>
    <dbReference type="NCBI Taxonomy" id="28210"/>
    <lineage>
        <taxon>Bacteria</taxon>
        <taxon>Pseudomonadati</taxon>
        <taxon>Pseudomonadota</taxon>
        <taxon>Alphaproteobacteria</taxon>
        <taxon>Hyphomicrobiales</taxon>
        <taxon>Chelatococcaceae</taxon>
        <taxon>Chelatococcus</taxon>
    </lineage>
</organism>
<dbReference type="EMBL" id="QJJK01000014">
    <property type="protein sequence ID" value="PXW53230.1"/>
    <property type="molecule type" value="Genomic_DNA"/>
</dbReference>
<dbReference type="InterPro" id="IPR029044">
    <property type="entry name" value="Nucleotide-diphossugar_trans"/>
</dbReference>
<dbReference type="Gene3D" id="3.90.550.10">
    <property type="entry name" value="Spore Coat Polysaccharide Biosynthesis Protein SpsA, Chain A"/>
    <property type="match status" value="1"/>
</dbReference>
<evidence type="ECO:0000313" key="3">
    <source>
        <dbReference type="EMBL" id="PXW53230.1"/>
    </source>
</evidence>
<comment type="caution">
    <text evidence="3">The sequence shown here is derived from an EMBL/GenBank/DDBJ whole genome shotgun (WGS) entry which is preliminary data.</text>
</comment>
<dbReference type="InterPro" id="IPR025877">
    <property type="entry name" value="MobA-like_NTP_Trfase"/>
</dbReference>
<proteinExistence type="predicted"/>
<dbReference type="RefSeq" id="WP_110377755.1">
    <property type="nucleotide sequence ID" value="NZ_JAHBRY010000001.1"/>
</dbReference>
<evidence type="ECO:0000256" key="1">
    <source>
        <dbReference type="ARBA" id="ARBA00022842"/>
    </source>
</evidence>
<evidence type="ECO:0000313" key="4">
    <source>
        <dbReference type="Proteomes" id="UP000248021"/>
    </source>
</evidence>
<dbReference type="GO" id="GO:0016779">
    <property type="term" value="F:nucleotidyltransferase activity"/>
    <property type="evidence" value="ECO:0007669"/>
    <property type="project" value="UniProtKB-KW"/>
</dbReference>
<accession>A0A2V3TW12</accession>
<sequence length="214" mass="21854">MKKVAAIVLAAGRSTRMGAVNKLTVPLAGRPLVAHAVAEALASTARPVVVVTGHEADAVAAAITAALPGQPVTFIHNAAYATGLASSLQAGIAALPGDMDGAIILLGDMPVISASLLGRLMDAFSKAPEHAAVVPTCGGRWGNPVLLARRLFAPVMGLAGDEGARRLLAREAVLEIAVDDPGIVRDVDTPEALADMSRDFADSAKQAVHIKNHT</sequence>
<dbReference type="Proteomes" id="UP000248021">
    <property type="component" value="Unassembled WGS sequence"/>
</dbReference>
<dbReference type="PANTHER" id="PTHR43777:SF1">
    <property type="entry name" value="MOLYBDENUM COFACTOR CYTIDYLYLTRANSFERASE"/>
    <property type="match status" value="1"/>
</dbReference>